<evidence type="ECO:0000256" key="2">
    <source>
        <dbReference type="ARBA" id="ARBA00022679"/>
    </source>
</evidence>
<reference evidence="5" key="1">
    <citation type="journal article" date="2014" name="Front. Microbiol.">
        <title>High frequency of phylogenetically diverse reductive dehalogenase-homologous genes in deep subseafloor sedimentary metagenomes.</title>
        <authorList>
            <person name="Kawai M."/>
            <person name="Futagami T."/>
            <person name="Toyoda A."/>
            <person name="Takaki Y."/>
            <person name="Nishi S."/>
            <person name="Hori S."/>
            <person name="Arai W."/>
            <person name="Tsubouchi T."/>
            <person name="Morono Y."/>
            <person name="Uchiyama I."/>
            <person name="Ito T."/>
            <person name="Fujiyama A."/>
            <person name="Inagaki F."/>
            <person name="Takami H."/>
        </authorList>
    </citation>
    <scope>NUCLEOTIDE SEQUENCE</scope>
    <source>
        <strain evidence="5">Expedition CK06-06</strain>
    </source>
</reference>
<keyword evidence="1" id="KW-0489">Methyltransferase</keyword>
<comment type="caution">
    <text evidence="5">The sequence shown here is derived from an EMBL/GenBank/DDBJ whole genome shotgun (WGS) entry which is preliminary data.</text>
</comment>
<organism evidence="5">
    <name type="scientific">marine sediment metagenome</name>
    <dbReference type="NCBI Taxonomy" id="412755"/>
    <lineage>
        <taxon>unclassified sequences</taxon>
        <taxon>metagenomes</taxon>
        <taxon>ecological metagenomes</taxon>
    </lineage>
</organism>
<evidence type="ECO:0000256" key="1">
    <source>
        <dbReference type="ARBA" id="ARBA00022603"/>
    </source>
</evidence>
<feature type="non-terminal residue" evidence="5">
    <location>
        <position position="168"/>
    </location>
</feature>
<evidence type="ECO:0000259" key="4">
    <source>
        <dbReference type="Pfam" id="PF08241"/>
    </source>
</evidence>
<dbReference type="PANTHER" id="PTHR43464:SF19">
    <property type="entry name" value="UBIQUINONE BIOSYNTHESIS O-METHYLTRANSFERASE, MITOCHONDRIAL"/>
    <property type="match status" value="1"/>
</dbReference>
<dbReference type="GO" id="GO:0032259">
    <property type="term" value="P:methylation"/>
    <property type="evidence" value="ECO:0007669"/>
    <property type="project" value="UniProtKB-KW"/>
</dbReference>
<protein>
    <recommendedName>
        <fullName evidence="4">Methyltransferase type 11 domain-containing protein</fullName>
    </recommendedName>
</protein>
<dbReference type="SUPFAM" id="SSF53335">
    <property type="entry name" value="S-adenosyl-L-methionine-dependent methyltransferases"/>
    <property type="match status" value="1"/>
</dbReference>
<accession>X1N1K7</accession>
<keyword evidence="2" id="KW-0808">Transferase</keyword>
<gene>
    <name evidence="5" type="ORF">S06H3_31322</name>
</gene>
<sequence length="168" mass="18971">MRIPLSAKDRFRKGLFSKWDPDKRPEKWLARLPRYVVRDTSPRGKVVLDAGTGTKARFAIAFAKAGAERVVAMDISPPLIKMAREEAKREGVSDRIEFGIGDMEDLEYGDERFDIVCCMGTIIHLSYPSKGVSELKRVCKKGGLLVANTAMTEKPIRGNYWQTFTEDE</sequence>
<dbReference type="Pfam" id="PF08241">
    <property type="entry name" value="Methyltransf_11"/>
    <property type="match status" value="1"/>
</dbReference>
<keyword evidence="3" id="KW-0949">S-adenosyl-L-methionine</keyword>
<dbReference type="PANTHER" id="PTHR43464">
    <property type="entry name" value="METHYLTRANSFERASE"/>
    <property type="match status" value="1"/>
</dbReference>
<dbReference type="GO" id="GO:0008757">
    <property type="term" value="F:S-adenosylmethionine-dependent methyltransferase activity"/>
    <property type="evidence" value="ECO:0007669"/>
    <property type="project" value="InterPro"/>
</dbReference>
<evidence type="ECO:0000313" key="5">
    <source>
        <dbReference type="EMBL" id="GAI20765.1"/>
    </source>
</evidence>
<dbReference type="CDD" id="cd02440">
    <property type="entry name" value="AdoMet_MTases"/>
    <property type="match status" value="1"/>
</dbReference>
<evidence type="ECO:0000256" key="3">
    <source>
        <dbReference type="ARBA" id="ARBA00022691"/>
    </source>
</evidence>
<dbReference type="AlphaFoldDB" id="X1N1K7"/>
<dbReference type="InterPro" id="IPR013216">
    <property type="entry name" value="Methyltransf_11"/>
</dbReference>
<dbReference type="Gene3D" id="3.40.50.150">
    <property type="entry name" value="Vaccinia Virus protein VP39"/>
    <property type="match status" value="1"/>
</dbReference>
<proteinExistence type="predicted"/>
<dbReference type="InterPro" id="IPR029063">
    <property type="entry name" value="SAM-dependent_MTases_sf"/>
</dbReference>
<name>X1N1K7_9ZZZZ</name>
<dbReference type="EMBL" id="BARV01018536">
    <property type="protein sequence ID" value="GAI20765.1"/>
    <property type="molecule type" value="Genomic_DNA"/>
</dbReference>
<feature type="domain" description="Methyltransferase type 11" evidence="4">
    <location>
        <begin position="48"/>
        <end position="146"/>
    </location>
</feature>